<evidence type="ECO:0000256" key="1">
    <source>
        <dbReference type="ARBA" id="ARBA00004141"/>
    </source>
</evidence>
<reference evidence="7 8" key="1">
    <citation type="journal article" date="2007" name="Int. J. Syst. Evol. Microbiol.">
        <title>Paenibacillus ginsengarvi sp. nov., isolated from soil from ginseng cultivation.</title>
        <authorList>
            <person name="Yoon M.H."/>
            <person name="Ten L.N."/>
            <person name="Im W.T."/>
        </authorList>
    </citation>
    <scope>NUCLEOTIDE SEQUENCE [LARGE SCALE GENOMIC DNA]</scope>
    <source>
        <strain evidence="7 8">KCTC 13059</strain>
    </source>
</reference>
<proteinExistence type="predicted"/>
<dbReference type="OrthoDB" id="2192428at2"/>
<accession>A0A3B0B2A6</accession>
<dbReference type="GO" id="GO:0005886">
    <property type="term" value="C:plasma membrane"/>
    <property type="evidence" value="ECO:0007669"/>
    <property type="project" value="TreeGrafter"/>
</dbReference>
<dbReference type="GO" id="GO:0015648">
    <property type="term" value="F:lipid-linked peptidoglycan transporter activity"/>
    <property type="evidence" value="ECO:0007669"/>
    <property type="project" value="TreeGrafter"/>
</dbReference>
<sequence length="436" mass="48278">MRKHEGVGDFLDRVCARIRSREMHPDVRLEIGGHLEQLIAEKEAEGASREEAEAWATRQMGDPDLLGKQLHQLHKPRMNWGLLLAVVLFSILSLIAMMSVDASYRGTIYGQIEFAKRQSVYIALGTVVLLVCYFFDFRRLRRFSWLLYAITLFGMIATTSVYGTSVNGLKHYIVVGPFSLNLIACSPYLLIVAIAGIWLDGKMPAAVNAAGQRLMKLGLLAAPCLIYIQARALPELVIYAVAVLVLLGWVTRSWLRSTLIALGAGAAGILYIWGNPYLRGRVGGALFPQDDPLGNGYMYMQQLDMIRSAGWWGHGFGTMNDKLPMIQSDMLLSYLIYSFGWAAGLLLLAAVIWFVVRMAKAVQVVRESYGRAIMLALSVILAIQLIYGLAMATGRVMLVGLPFPFLGYGSHVLMEFAAAGLLLGIYRRKDMIPVHA</sequence>
<dbReference type="Proteomes" id="UP000282311">
    <property type="component" value="Unassembled WGS sequence"/>
</dbReference>
<evidence type="ECO:0000256" key="4">
    <source>
        <dbReference type="ARBA" id="ARBA00022989"/>
    </source>
</evidence>
<keyword evidence="3" id="KW-0133">Cell shape</keyword>
<feature type="transmembrane region" description="Helical" evidence="6">
    <location>
        <begin position="405"/>
        <end position="426"/>
    </location>
</feature>
<keyword evidence="4 6" id="KW-1133">Transmembrane helix</keyword>
<dbReference type="GO" id="GO:0051301">
    <property type="term" value="P:cell division"/>
    <property type="evidence" value="ECO:0007669"/>
    <property type="project" value="InterPro"/>
</dbReference>
<comment type="subcellular location">
    <subcellularLocation>
        <location evidence="1">Membrane</location>
        <topology evidence="1">Multi-pass membrane protein</topology>
    </subcellularLocation>
</comment>
<feature type="transmembrane region" description="Helical" evidence="6">
    <location>
        <begin position="80"/>
        <end position="100"/>
    </location>
</feature>
<dbReference type="PANTHER" id="PTHR30474">
    <property type="entry name" value="CELL CYCLE PROTEIN"/>
    <property type="match status" value="1"/>
</dbReference>
<feature type="transmembrane region" description="Helical" evidence="6">
    <location>
        <begin position="334"/>
        <end position="356"/>
    </location>
</feature>
<dbReference type="EMBL" id="RBAH01000034">
    <property type="protein sequence ID" value="RKN66114.1"/>
    <property type="molecule type" value="Genomic_DNA"/>
</dbReference>
<dbReference type="GO" id="GO:0008360">
    <property type="term" value="P:regulation of cell shape"/>
    <property type="evidence" value="ECO:0007669"/>
    <property type="project" value="UniProtKB-KW"/>
</dbReference>
<dbReference type="RefSeq" id="WP_120751241.1">
    <property type="nucleotide sequence ID" value="NZ_RBAH01000034.1"/>
</dbReference>
<feature type="transmembrane region" description="Helical" evidence="6">
    <location>
        <begin position="368"/>
        <end position="393"/>
    </location>
</feature>
<comment type="caution">
    <text evidence="7">The sequence shown here is derived from an EMBL/GenBank/DDBJ whole genome shotgun (WGS) entry which is preliminary data.</text>
</comment>
<evidence type="ECO:0000256" key="6">
    <source>
        <dbReference type="SAM" id="Phobius"/>
    </source>
</evidence>
<dbReference type="InterPro" id="IPR047928">
    <property type="entry name" value="Perm_prefix_1"/>
</dbReference>
<protein>
    <submittedName>
        <fullName evidence="7">FtsW/RodA/SpoVE family cell cycle protein</fullName>
    </submittedName>
</protein>
<evidence type="ECO:0000256" key="2">
    <source>
        <dbReference type="ARBA" id="ARBA00022692"/>
    </source>
</evidence>
<keyword evidence="5 6" id="KW-0472">Membrane</keyword>
<dbReference type="PANTHER" id="PTHR30474:SF1">
    <property type="entry name" value="PEPTIDOGLYCAN GLYCOSYLTRANSFERASE MRDB"/>
    <property type="match status" value="1"/>
</dbReference>
<gene>
    <name evidence="7" type="ORF">D7M11_31425</name>
</gene>
<evidence type="ECO:0000313" key="7">
    <source>
        <dbReference type="EMBL" id="RKN66114.1"/>
    </source>
</evidence>
<feature type="transmembrane region" description="Helical" evidence="6">
    <location>
        <begin position="145"/>
        <end position="166"/>
    </location>
</feature>
<dbReference type="Pfam" id="PF01098">
    <property type="entry name" value="FTSW_RODA_SPOVE"/>
    <property type="match status" value="1"/>
</dbReference>
<dbReference type="InterPro" id="IPR001182">
    <property type="entry name" value="FtsW/RodA"/>
</dbReference>
<name>A0A3B0B2A6_9BACL</name>
<feature type="transmembrane region" description="Helical" evidence="6">
    <location>
        <begin position="236"/>
        <end position="252"/>
    </location>
</feature>
<evidence type="ECO:0000256" key="5">
    <source>
        <dbReference type="ARBA" id="ARBA00023136"/>
    </source>
</evidence>
<keyword evidence="2 6" id="KW-0812">Transmembrane</keyword>
<dbReference type="GO" id="GO:0032153">
    <property type="term" value="C:cell division site"/>
    <property type="evidence" value="ECO:0007669"/>
    <property type="project" value="TreeGrafter"/>
</dbReference>
<feature type="transmembrane region" description="Helical" evidence="6">
    <location>
        <begin position="120"/>
        <end position="138"/>
    </location>
</feature>
<feature type="transmembrane region" description="Helical" evidence="6">
    <location>
        <begin position="259"/>
        <end position="278"/>
    </location>
</feature>
<organism evidence="7 8">
    <name type="scientific">Paenibacillus ginsengarvi</name>
    <dbReference type="NCBI Taxonomy" id="400777"/>
    <lineage>
        <taxon>Bacteria</taxon>
        <taxon>Bacillati</taxon>
        <taxon>Bacillota</taxon>
        <taxon>Bacilli</taxon>
        <taxon>Bacillales</taxon>
        <taxon>Paenibacillaceae</taxon>
        <taxon>Paenibacillus</taxon>
    </lineage>
</organism>
<keyword evidence="8" id="KW-1185">Reference proteome</keyword>
<dbReference type="AlphaFoldDB" id="A0A3B0B2A6"/>
<feature type="transmembrane region" description="Helical" evidence="6">
    <location>
        <begin position="178"/>
        <end position="201"/>
    </location>
</feature>
<dbReference type="NCBIfam" id="NF038403">
    <property type="entry name" value="perm_prefix_1"/>
    <property type="match status" value="1"/>
</dbReference>
<evidence type="ECO:0000313" key="8">
    <source>
        <dbReference type="Proteomes" id="UP000282311"/>
    </source>
</evidence>
<evidence type="ECO:0000256" key="3">
    <source>
        <dbReference type="ARBA" id="ARBA00022960"/>
    </source>
</evidence>